<name>A0A6C0DZW2_9ZZZZ</name>
<feature type="compositionally biased region" description="Low complexity" evidence="1">
    <location>
        <begin position="95"/>
        <end position="105"/>
    </location>
</feature>
<feature type="region of interest" description="Disordered" evidence="1">
    <location>
        <begin position="202"/>
        <end position="282"/>
    </location>
</feature>
<evidence type="ECO:0000313" key="2">
    <source>
        <dbReference type="EMBL" id="QHT21992.1"/>
    </source>
</evidence>
<feature type="compositionally biased region" description="Low complexity" evidence="1">
    <location>
        <begin position="202"/>
        <end position="227"/>
    </location>
</feature>
<reference evidence="2" key="1">
    <citation type="journal article" date="2020" name="Nature">
        <title>Giant virus diversity and host interactions through global metagenomics.</title>
        <authorList>
            <person name="Schulz F."/>
            <person name="Roux S."/>
            <person name="Paez-Espino D."/>
            <person name="Jungbluth S."/>
            <person name="Walsh D.A."/>
            <person name="Denef V.J."/>
            <person name="McMahon K.D."/>
            <person name="Konstantinidis K.T."/>
            <person name="Eloe-Fadrosh E.A."/>
            <person name="Kyrpides N.C."/>
            <person name="Woyke T."/>
        </authorList>
    </citation>
    <scope>NUCLEOTIDE SEQUENCE</scope>
    <source>
        <strain evidence="2">GVMAG-M-3300023179-103</strain>
    </source>
</reference>
<feature type="compositionally biased region" description="Basic residues" evidence="1">
    <location>
        <begin position="13"/>
        <end position="38"/>
    </location>
</feature>
<dbReference type="EMBL" id="MN739699">
    <property type="protein sequence ID" value="QHT21992.1"/>
    <property type="molecule type" value="Genomic_DNA"/>
</dbReference>
<feature type="region of interest" description="Disordered" evidence="1">
    <location>
        <begin position="1"/>
        <end position="51"/>
    </location>
</feature>
<dbReference type="AlphaFoldDB" id="A0A6C0DZW2"/>
<feature type="region of interest" description="Disordered" evidence="1">
    <location>
        <begin position="95"/>
        <end position="174"/>
    </location>
</feature>
<feature type="compositionally biased region" description="Polar residues" evidence="1">
    <location>
        <begin position="228"/>
        <end position="258"/>
    </location>
</feature>
<accession>A0A6C0DZW2</accession>
<evidence type="ECO:0000256" key="1">
    <source>
        <dbReference type="SAM" id="MobiDB-lite"/>
    </source>
</evidence>
<feature type="compositionally biased region" description="Low complexity" evidence="1">
    <location>
        <begin position="260"/>
        <end position="271"/>
    </location>
</feature>
<protein>
    <submittedName>
        <fullName evidence="2">Uncharacterized protein</fullName>
    </submittedName>
</protein>
<organism evidence="2">
    <name type="scientific">viral metagenome</name>
    <dbReference type="NCBI Taxonomy" id="1070528"/>
    <lineage>
        <taxon>unclassified sequences</taxon>
        <taxon>metagenomes</taxon>
        <taxon>organismal metagenomes</taxon>
    </lineage>
</organism>
<proteinExistence type="predicted"/>
<sequence>MDTYISGGTREERKKRKDDKKERRRSKRREKRERRKERRMTSSDSDSSDDANIQVYWGLLQRQQALAQIGRYLAKIQQYNGSVAKKAEVTIKLTSAEQSSSSSAAAEDDDKSIISDTYPSARTDKPAPSLHFDLRTNPKSFSTTSSTTPEHKSSRAESTPYAPSIVPSSQFPQSTATSAIFPDTETSLGLNRDALSQPIIPSQLSSPAYQPAATSASSAQSSQFAQSHETQTHTQVSPDASRSTAEIQPPSYNRQSEYPASAVASSSAQSAPTPLPFLSPQSQYKDLTDEELTIKIKELSALGSIMEIAKLYNYIADNKSHLTTLLIDTILDNGTNHNYYEYDSAPLFDIFERFNNQPNRKFIDRIYETIQFYKKELETYITNSKLNPLDPLQYQNIFNKYKNAIFIYFGTNRNVTGPNFIKFKQARTLKQQDETDWNTYTNFYNDNILPRLKRHPPLLLPRGNFRLSE</sequence>